<dbReference type="PROSITE" id="PS50172">
    <property type="entry name" value="BRCT"/>
    <property type="match status" value="1"/>
</dbReference>
<sequence length="354" mass="38788">MPTPTPNTSQNKKQQQQPQPRNQHIFDPWNTSSTGHQRAENPYSRTTEWRDTRREKLARQFQSDRHQAPSSGGSLSGGRGRSCILGNEGRREEGEWKWMTAQEAARNELGVADIRRYMGGISKAQQPQPQPQPQTKPESESEQQCQLTIKEKFAVEPAEPTTIQPQPDTQDPSAEVRPEDSTRRKKKGIFTSLTFYINGSTYPTISDHKLKRLLADEGGSISLYLARKSVTHVILGASGLAGSGNGARKTGGLLSAGKMQKEVLSKTSGFGKGVKYVNVEWVVESIKAGKKLPEARFAPSSVVPSSSIRGNGLERYNTTSVKGGGVGVPAGQKSVYDMFNKSTRSSTRSNEDIG</sequence>
<reference evidence="4" key="1">
    <citation type="journal article" date="2015" name="Genome Announc.">
        <title>Genome sequence of the AIDS-associated pathogen Penicillium marneffei (ATCC18224) and its near taxonomic relative Talaromyces stipitatus (ATCC10500).</title>
        <authorList>
            <person name="Nierman W.C."/>
            <person name="Fedorova-Abrams N.D."/>
            <person name="Andrianopoulos A."/>
        </authorList>
    </citation>
    <scope>NUCLEOTIDE SEQUENCE [LARGE SCALE GENOMIC DNA]</scope>
    <source>
        <strain evidence="4">ATCC 18224 / CBS 334.59 / QM 7333</strain>
    </source>
</reference>
<gene>
    <name evidence="3" type="ORF">PMAA_070280</name>
</gene>
<dbReference type="Proteomes" id="UP000001294">
    <property type="component" value="Unassembled WGS sequence"/>
</dbReference>
<dbReference type="GO" id="GO:0017125">
    <property type="term" value="F:deoxycytidyl transferase activity"/>
    <property type="evidence" value="ECO:0007669"/>
    <property type="project" value="TreeGrafter"/>
</dbReference>
<dbReference type="SMART" id="SM00292">
    <property type="entry name" value="BRCT"/>
    <property type="match status" value="1"/>
</dbReference>
<dbReference type="PANTHER" id="PTHR45990">
    <property type="entry name" value="DNA REPAIR PROTEIN REV1"/>
    <property type="match status" value="1"/>
</dbReference>
<keyword evidence="4" id="KW-1185">Reference proteome</keyword>
<proteinExistence type="predicted"/>
<dbReference type="GO" id="GO:0070987">
    <property type="term" value="P:error-free translesion synthesis"/>
    <property type="evidence" value="ECO:0007669"/>
    <property type="project" value="TreeGrafter"/>
</dbReference>
<evidence type="ECO:0000313" key="4">
    <source>
        <dbReference type="Proteomes" id="UP000001294"/>
    </source>
</evidence>
<dbReference type="PhylomeDB" id="B6Q8Y6"/>
<dbReference type="EMBL" id="DS995900">
    <property type="protein sequence ID" value="EEA25940.1"/>
    <property type="molecule type" value="Genomic_DNA"/>
</dbReference>
<evidence type="ECO:0000256" key="1">
    <source>
        <dbReference type="SAM" id="MobiDB-lite"/>
    </source>
</evidence>
<feature type="region of interest" description="Disordered" evidence="1">
    <location>
        <begin position="1"/>
        <end position="94"/>
    </location>
</feature>
<dbReference type="AlphaFoldDB" id="B6Q8Y6"/>
<dbReference type="OrthoDB" id="427711at2759"/>
<dbReference type="InterPro" id="IPR036420">
    <property type="entry name" value="BRCT_dom_sf"/>
</dbReference>
<feature type="compositionally biased region" description="Low complexity" evidence="1">
    <location>
        <begin position="10"/>
        <end position="23"/>
    </location>
</feature>
<feature type="region of interest" description="Disordered" evidence="1">
    <location>
        <begin position="123"/>
        <end position="184"/>
    </location>
</feature>
<dbReference type="InterPro" id="IPR001357">
    <property type="entry name" value="BRCT_dom"/>
</dbReference>
<name>B6Q8Y6_TALMQ</name>
<evidence type="ECO:0000313" key="3">
    <source>
        <dbReference type="EMBL" id="EEA25940.1"/>
    </source>
</evidence>
<dbReference type="VEuPathDB" id="FungiDB:PMAA_070280"/>
<dbReference type="GO" id="GO:0005634">
    <property type="term" value="C:nucleus"/>
    <property type="evidence" value="ECO:0007669"/>
    <property type="project" value="TreeGrafter"/>
</dbReference>
<dbReference type="PANTHER" id="PTHR45990:SF1">
    <property type="entry name" value="DNA REPAIR PROTEIN REV1"/>
    <property type="match status" value="1"/>
</dbReference>
<accession>B6Q8Y6</accession>
<protein>
    <recommendedName>
        <fullName evidence="2">BRCT domain-containing protein</fullName>
    </recommendedName>
</protein>
<feature type="domain" description="BRCT" evidence="2">
    <location>
        <begin position="185"/>
        <end position="299"/>
    </location>
</feature>
<organism evidence="3 4">
    <name type="scientific">Talaromyces marneffei (strain ATCC 18224 / CBS 334.59 / QM 7333)</name>
    <name type="common">Penicillium marneffei</name>
    <dbReference type="NCBI Taxonomy" id="441960"/>
    <lineage>
        <taxon>Eukaryota</taxon>
        <taxon>Fungi</taxon>
        <taxon>Dikarya</taxon>
        <taxon>Ascomycota</taxon>
        <taxon>Pezizomycotina</taxon>
        <taxon>Eurotiomycetes</taxon>
        <taxon>Eurotiomycetidae</taxon>
        <taxon>Eurotiales</taxon>
        <taxon>Trichocomaceae</taxon>
        <taxon>Talaromyces</taxon>
        <taxon>Talaromyces sect. Talaromyces</taxon>
    </lineage>
</organism>
<evidence type="ECO:0000259" key="2">
    <source>
        <dbReference type="PROSITE" id="PS50172"/>
    </source>
</evidence>
<dbReference type="Gene3D" id="3.40.50.10190">
    <property type="entry name" value="BRCT domain"/>
    <property type="match status" value="1"/>
</dbReference>
<dbReference type="HOGENOM" id="CLU_054245_0_0_1"/>
<dbReference type="SUPFAM" id="SSF52113">
    <property type="entry name" value="BRCT domain"/>
    <property type="match status" value="1"/>
</dbReference>
<dbReference type="GO" id="GO:0042276">
    <property type="term" value="P:error-prone translesion synthesis"/>
    <property type="evidence" value="ECO:0007669"/>
    <property type="project" value="TreeGrafter"/>
</dbReference>
<dbReference type="GO" id="GO:0003887">
    <property type="term" value="F:DNA-directed DNA polymerase activity"/>
    <property type="evidence" value="ECO:0007669"/>
    <property type="project" value="TreeGrafter"/>
</dbReference>
<feature type="compositionally biased region" description="Basic and acidic residues" evidence="1">
    <location>
        <begin position="47"/>
        <end position="67"/>
    </location>
</feature>
<feature type="compositionally biased region" description="Polar residues" evidence="1">
    <location>
        <begin position="161"/>
        <end position="172"/>
    </location>
</feature>
<dbReference type="Pfam" id="PF00533">
    <property type="entry name" value="BRCT"/>
    <property type="match status" value="1"/>
</dbReference>